<keyword evidence="2" id="KW-1185">Reference proteome</keyword>
<dbReference type="RefSeq" id="WP_342016547.1">
    <property type="nucleotide sequence ID" value="NZ_JAVTII010000001.1"/>
</dbReference>
<dbReference type="Proteomes" id="UP001491613">
    <property type="component" value="Unassembled WGS sequence"/>
</dbReference>
<organism evidence="1 2">
    <name type="scientific">Aeromonas enteropelogenes</name>
    <name type="common">Aeromonas trota</name>
    <dbReference type="NCBI Taxonomy" id="29489"/>
    <lineage>
        <taxon>Bacteria</taxon>
        <taxon>Pseudomonadati</taxon>
        <taxon>Pseudomonadota</taxon>
        <taxon>Gammaproteobacteria</taxon>
        <taxon>Aeromonadales</taxon>
        <taxon>Aeromonadaceae</taxon>
        <taxon>Aeromonas</taxon>
    </lineage>
</organism>
<name>A0ABU9J766_AEREN</name>
<evidence type="ECO:0000313" key="2">
    <source>
        <dbReference type="Proteomes" id="UP001491613"/>
    </source>
</evidence>
<dbReference type="EMBL" id="JAZDDP010000001">
    <property type="protein sequence ID" value="MEL3918134.1"/>
    <property type="molecule type" value="Genomic_DNA"/>
</dbReference>
<accession>A0ABU9J766</accession>
<protein>
    <submittedName>
        <fullName evidence="1">Uncharacterized protein</fullName>
    </submittedName>
</protein>
<comment type="caution">
    <text evidence="1">The sequence shown here is derived from an EMBL/GenBank/DDBJ whole genome shotgun (WGS) entry which is preliminary data.</text>
</comment>
<gene>
    <name evidence="1" type="ORF">V1482_01760</name>
</gene>
<evidence type="ECO:0000313" key="1">
    <source>
        <dbReference type="EMBL" id="MEL3918134.1"/>
    </source>
</evidence>
<proteinExistence type="predicted"/>
<reference evidence="1 2" key="1">
    <citation type="submission" date="2024-01" db="EMBL/GenBank/DDBJ databases">
        <title>Horizontal gene transfer in Aeromonas trota.</title>
        <authorList>
            <person name="Otero Olarra J.E."/>
            <person name="Perez Valdespino A."/>
        </authorList>
    </citation>
    <scope>NUCLEOTIDE SEQUENCE [LARGE SCALE GENOMIC DNA]</scope>
    <source>
        <strain evidence="1 2">9.1</strain>
    </source>
</reference>
<sequence length="125" mass="13295">MAKMTQLRWFNGTFGNFSISPTLITWLKAVPKGQEMKLDEPVEANIKVVGVSLITTALGANTTLSVKVGETIIIDAQNTTTAVKSYVPVDDLMTSEGQGISLLINGGAATGAVKLKLHYEMVGNL</sequence>